<proteinExistence type="predicted"/>
<protein>
    <submittedName>
        <fullName evidence="1">Uncharacterized protein</fullName>
    </submittedName>
</protein>
<reference evidence="1 2" key="1">
    <citation type="submission" date="2024-05" db="EMBL/GenBank/DDBJ databases">
        <title>Genome sequencing and assembly of Indian major carp, Cirrhinus mrigala (Hamilton, 1822).</title>
        <authorList>
            <person name="Mohindra V."/>
            <person name="Chowdhury L.M."/>
            <person name="Lal K."/>
            <person name="Jena J.K."/>
        </authorList>
    </citation>
    <scope>NUCLEOTIDE SEQUENCE [LARGE SCALE GENOMIC DNA]</scope>
    <source>
        <strain evidence="1">CM1030</strain>
        <tissue evidence="1">Blood</tissue>
    </source>
</reference>
<sequence length="55" mass="6292">MAQTKEISEDLVVAHQAGKGYKTISIDQTDCVQMEEIQDHSYLPQKWSTNKDHSK</sequence>
<dbReference type="AlphaFoldDB" id="A0ABD0PGX0"/>
<keyword evidence="2" id="KW-1185">Reference proteome</keyword>
<feature type="non-terminal residue" evidence="1">
    <location>
        <position position="55"/>
    </location>
</feature>
<evidence type="ECO:0000313" key="1">
    <source>
        <dbReference type="EMBL" id="KAL0173152.1"/>
    </source>
</evidence>
<dbReference type="Proteomes" id="UP001529510">
    <property type="component" value="Unassembled WGS sequence"/>
</dbReference>
<gene>
    <name evidence="1" type="ORF">M9458_033463</name>
</gene>
<organism evidence="1 2">
    <name type="scientific">Cirrhinus mrigala</name>
    <name type="common">Mrigala</name>
    <dbReference type="NCBI Taxonomy" id="683832"/>
    <lineage>
        <taxon>Eukaryota</taxon>
        <taxon>Metazoa</taxon>
        <taxon>Chordata</taxon>
        <taxon>Craniata</taxon>
        <taxon>Vertebrata</taxon>
        <taxon>Euteleostomi</taxon>
        <taxon>Actinopterygii</taxon>
        <taxon>Neopterygii</taxon>
        <taxon>Teleostei</taxon>
        <taxon>Ostariophysi</taxon>
        <taxon>Cypriniformes</taxon>
        <taxon>Cyprinidae</taxon>
        <taxon>Labeoninae</taxon>
        <taxon>Labeonini</taxon>
        <taxon>Cirrhinus</taxon>
    </lineage>
</organism>
<dbReference type="EMBL" id="JAMKFB020000016">
    <property type="protein sequence ID" value="KAL0173152.1"/>
    <property type="molecule type" value="Genomic_DNA"/>
</dbReference>
<comment type="caution">
    <text evidence="1">The sequence shown here is derived from an EMBL/GenBank/DDBJ whole genome shotgun (WGS) entry which is preliminary data.</text>
</comment>
<accession>A0ABD0PGX0</accession>
<evidence type="ECO:0000313" key="2">
    <source>
        <dbReference type="Proteomes" id="UP001529510"/>
    </source>
</evidence>
<name>A0ABD0PGX0_CIRMR</name>